<dbReference type="Proteomes" id="UP000327294">
    <property type="component" value="Chromosome"/>
</dbReference>
<evidence type="ECO:0000313" key="3">
    <source>
        <dbReference type="Proteomes" id="UP000327294"/>
    </source>
</evidence>
<proteinExistence type="predicted"/>
<dbReference type="AlphaFoldDB" id="A0A5P8KDY2"/>
<dbReference type="Gene3D" id="1.10.10.10">
    <property type="entry name" value="Winged helix-like DNA-binding domain superfamily/Winged helix DNA-binding domain"/>
    <property type="match status" value="1"/>
</dbReference>
<keyword evidence="3" id="KW-1185">Reference proteome</keyword>
<dbReference type="EMBL" id="CP045096">
    <property type="protein sequence ID" value="QFR00740.1"/>
    <property type="molecule type" value="Genomic_DNA"/>
</dbReference>
<dbReference type="SUPFAM" id="SSF46785">
    <property type="entry name" value="Winged helix' DNA-binding domain"/>
    <property type="match status" value="1"/>
</dbReference>
<dbReference type="RefSeq" id="WP_152172070.1">
    <property type="nucleotide sequence ID" value="NZ_CP045096.1"/>
</dbReference>
<dbReference type="KEGG" id="sphv:F9278_36305"/>
<protein>
    <submittedName>
        <fullName evidence="2">Uncharacterized protein</fullName>
    </submittedName>
</protein>
<feature type="region of interest" description="Disordered" evidence="1">
    <location>
        <begin position="1"/>
        <end position="27"/>
    </location>
</feature>
<dbReference type="InterPro" id="IPR036388">
    <property type="entry name" value="WH-like_DNA-bd_sf"/>
</dbReference>
<sequence>MVRLPVSSAEPRHHTGGGAGGAGRADLPPWHGQKIKLPKWVWGSGYYSAGAVRYIAQVTALDQRGRRCRAGVVTLARYLGDSKRTAERYLAEAAAPGPDGPPAMTVIRHTADGGTGETAERRIRRVGKGEHFAYVSVGAFKALRGRLFPAYCALTYAQATNTPVTAAELGALLAVTERSARRLVDQLEALGWITVDRRTGRHARHDITVHDHPLHLVPAPGTADTDGGSGPGTDGGSLAIKEDPGLTDDENNTPPGGGVRRRRDDRKWVATPVENLGSAPATFRSAPAPRPYGGPAMGVSPRVWEVLAPVADLLPGVSPFVLRTVARAIGRQLDAQVPALDLHDQILLRRQRTGAANLRDPGRWLLGVALADWASPCGLADCVDGLIRHTGTPCKACAALPAFRPRGRPRGHPPSTTAAAVGLHACPGCHAPYRPPLRHPNCRLCHHPLTA</sequence>
<reference evidence="2 3" key="1">
    <citation type="submission" date="2019-10" db="EMBL/GenBank/DDBJ databases">
        <title>Streptomyces sp. strain GY16 isolated from leaves of Broussonetia papyrifera.</title>
        <authorList>
            <person name="Mo P."/>
        </authorList>
    </citation>
    <scope>NUCLEOTIDE SEQUENCE [LARGE SCALE GENOMIC DNA]</scope>
    <source>
        <strain evidence="2 3">GY16</strain>
    </source>
</reference>
<gene>
    <name evidence="2" type="ORF">F9278_36305</name>
</gene>
<dbReference type="InterPro" id="IPR036390">
    <property type="entry name" value="WH_DNA-bd_sf"/>
</dbReference>
<name>A0A5P8KDY2_9ACTN</name>
<evidence type="ECO:0000256" key="1">
    <source>
        <dbReference type="SAM" id="MobiDB-lite"/>
    </source>
</evidence>
<evidence type="ECO:0000313" key="2">
    <source>
        <dbReference type="EMBL" id="QFR00740.1"/>
    </source>
</evidence>
<organism evidence="2 3">
    <name type="scientific">Streptomyces phaeolivaceus</name>
    <dbReference type="NCBI Taxonomy" id="2653200"/>
    <lineage>
        <taxon>Bacteria</taxon>
        <taxon>Bacillati</taxon>
        <taxon>Actinomycetota</taxon>
        <taxon>Actinomycetes</taxon>
        <taxon>Kitasatosporales</taxon>
        <taxon>Streptomycetaceae</taxon>
        <taxon>Streptomyces</taxon>
    </lineage>
</organism>
<accession>A0A5P8KDY2</accession>
<feature type="region of interest" description="Disordered" evidence="1">
    <location>
        <begin position="213"/>
        <end position="266"/>
    </location>
</feature>